<dbReference type="GO" id="GO:0004832">
    <property type="term" value="F:valine-tRNA ligase activity"/>
    <property type="evidence" value="ECO:0007669"/>
    <property type="project" value="UniProtKB-EC"/>
</dbReference>
<feature type="domain" description="Aminoacyl-tRNA synthetase class Ia" evidence="9">
    <location>
        <begin position="13"/>
        <end position="265"/>
    </location>
</feature>
<dbReference type="InterPro" id="IPR033705">
    <property type="entry name" value="Anticodon_Ia_Val"/>
</dbReference>
<evidence type="ECO:0000313" key="11">
    <source>
        <dbReference type="EMBL" id="OGG08605.1"/>
    </source>
</evidence>
<dbReference type="AlphaFoldDB" id="A0A1F5Z8A7"/>
<dbReference type="PANTHER" id="PTHR11946">
    <property type="entry name" value="VALYL-TRNA SYNTHETASES"/>
    <property type="match status" value="1"/>
</dbReference>
<evidence type="ECO:0000256" key="7">
    <source>
        <dbReference type="ARBA" id="ARBA00029936"/>
    </source>
</evidence>
<evidence type="ECO:0000256" key="5">
    <source>
        <dbReference type="ARBA" id="ARBA00022917"/>
    </source>
</evidence>
<keyword evidence="2" id="KW-0436">Ligase</keyword>
<evidence type="ECO:0000256" key="2">
    <source>
        <dbReference type="ARBA" id="ARBA00022598"/>
    </source>
</evidence>
<dbReference type="InterPro" id="IPR013155">
    <property type="entry name" value="M/V/L/I-tRNA-synth_anticd-bd"/>
</dbReference>
<dbReference type="PRINTS" id="PR00986">
    <property type="entry name" value="TRNASYNTHVAL"/>
</dbReference>
<feature type="domain" description="Methionyl/Valyl/Leucyl/Isoleucyl-tRNA synthetase anticodon-binding" evidence="10">
    <location>
        <begin position="313"/>
        <end position="414"/>
    </location>
</feature>
<evidence type="ECO:0000256" key="8">
    <source>
        <dbReference type="ARBA" id="ARBA00047552"/>
    </source>
</evidence>
<dbReference type="InterPro" id="IPR002303">
    <property type="entry name" value="Valyl-tRNA_ligase"/>
</dbReference>
<evidence type="ECO:0000259" key="10">
    <source>
        <dbReference type="Pfam" id="PF08264"/>
    </source>
</evidence>
<dbReference type="GO" id="GO:0006438">
    <property type="term" value="P:valyl-tRNA aminoacylation"/>
    <property type="evidence" value="ECO:0007669"/>
    <property type="project" value="InterPro"/>
</dbReference>
<evidence type="ECO:0000256" key="3">
    <source>
        <dbReference type="ARBA" id="ARBA00022741"/>
    </source>
</evidence>
<dbReference type="EC" id="6.1.1.9" evidence="1"/>
<dbReference type="STRING" id="1798373.A2154_00685"/>
<organism evidence="11 12">
    <name type="scientific">Candidatus Gottesmanbacteria bacterium RBG_16_43_7</name>
    <dbReference type="NCBI Taxonomy" id="1798373"/>
    <lineage>
        <taxon>Bacteria</taxon>
        <taxon>Candidatus Gottesmaniibacteriota</taxon>
    </lineage>
</organism>
<keyword evidence="6" id="KW-0030">Aminoacyl-tRNA synthetase</keyword>
<dbReference type="GO" id="GO:0005524">
    <property type="term" value="F:ATP binding"/>
    <property type="evidence" value="ECO:0007669"/>
    <property type="project" value="UniProtKB-KW"/>
</dbReference>
<dbReference type="SUPFAM" id="SSF47323">
    <property type="entry name" value="Anticodon-binding domain of a subclass of class I aminoacyl-tRNA synthetases"/>
    <property type="match status" value="1"/>
</dbReference>
<gene>
    <name evidence="11" type="ORF">A2154_00685</name>
</gene>
<keyword evidence="3" id="KW-0547">Nucleotide-binding</keyword>
<dbReference type="EMBL" id="MFJC01000060">
    <property type="protein sequence ID" value="OGG08605.1"/>
    <property type="molecule type" value="Genomic_DNA"/>
</dbReference>
<evidence type="ECO:0000259" key="9">
    <source>
        <dbReference type="Pfam" id="PF00133"/>
    </source>
</evidence>
<accession>A0A1F5Z8A7</accession>
<dbReference type="CDD" id="cd07962">
    <property type="entry name" value="Anticodon_Ia_Val"/>
    <property type="match status" value="1"/>
</dbReference>
<proteinExistence type="predicted"/>
<name>A0A1F5Z8A7_9BACT</name>
<keyword evidence="4" id="KW-0067">ATP-binding</keyword>
<dbReference type="InterPro" id="IPR009080">
    <property type="entry name" value="tRNAsynth_Ia_anticodon-bd"/>
</dbReference>
<dbReference type="PANTHER" id="PTHR11946:SF93">
    <property type="entry name" value="VALINE--TRNA LIGASE, CHLOROPLASTIC_MITOCHONDRIAL 2"/>
    <property type="match status" value="1"/>
</dbReference>
<dbReference type="InterPro" id="IPR002300">
    <property type="entry name" value="aa-tRNA-synth_Ia"/>
</dbReference>
<dbReference type="Gene3D" id="3.40.50.620">
    <property type="entry name" value="HUPs"/>
    <property type="match status" value="1"/>
</dbReference>
<protein>
    <recommendedName>
        <fullName evidence="1">valine--tRNA ligase</fullName>
        <ecNumber evidence="1">6.1.1.9</ecNumber>
    </recommendedName>
    <alternativeName>
        <fullName evidence="7">Valyl-tRNA synthetase</fullName>
    </alternativeName>
</protein>
<dbReference type="Gene3D" id="1.10.730.10">
    <property type="entry name" value="Isoleucyl-tRNA Synthetase, Domain 1"/>
    <property type="match status" value="1"/>
</dbReference>
<dbReference type="Pfam" id="PF08264">
    <property type="entry name" value="Anticodon_1"/>
    <property type="match status" value="1"/>
</dbReference>
<evidence type="ECO:0000256" key="1">
    <source>
        <dbReference type="ARBA" id="ARBA00013169"/>
    </source>
</evidence>
<dbReference type="InterPro" id="IPR014729">
    <property type="entry name" value="Rossmann-like_a/b/a_fold"/>
</dbReference>
<dbReference type="GO" id="GO:0005829">
    <property type="term" value="C:cytosol"/>
    <property type="evidence" value="ECO:0007669"/>
    <property type="project" value="TreeGrafter"/>
</dbReference>
<sequence>MATCYKCGSVLEPLPVPQWYVKTKPLAELALKAVQEGKTTIVPLKRFEKMYIDWLTNILDWNISRQIVWGPRIPVWYEYTGASNIWVYWLDQNNKLHQGNVRQFVDQGISLAEIKKGLQRSWVITGESGPRYVISVDEPNDGNQYIPETDTFDTWFLSSQWPFTTLGFPDNEDFKYFYPTSVLDTMWDILFFWVARMMMMGLYRTGKVPFEVIHLHSRVVDTHGQKMAKSRGNVMNPIDMTDKYGADALRFALIFGAGPGSDIAISEDKIRGMRNFANKLWNIGRFIHLSVESASTIPFYDAKMHQQLKNPEDRRIITEVNMLTSGVTGDIEKYRFSVAAQKIYDFTWHRLADIYLEQNKDRFKKGDTQALSVVLHVYHRILKLLHPFMPFITEEIWSKLPHKFNQPLIISAWPDK</sequence>
<evidence type="ECO:0000256" key="6">
    <source>
        <dbReference type="ARBA" id="ARBA00023146"/>
    </source>
</evidence>
<dbReference type="SUPFAM" id="SSF52374">
    <property type="entry name" value="Nucleotidylyl transferase"/>
    <property type="match status" value="1"/>
</dbReference>
<dbReference type="Pfam" id="PF00133">
    <property type="entry name" value="tRNA-synt_1"/>
    <property type="match status" value="1"/>
</dbReference>
<evidence type="ECO:0000256" key="4">
    <source>
        <dbReference type="ARBA" id="ARBA00022840"/>
    </source>
</evidence>
<comment type="catalytic activity">
    <reaction evidence="8">
        <text>tRNA(Val) + L-valine + ATP = L-valyl-tRNA(Val) + AMP + diphosphate</text>
        <dbReference type="Rhea" id="RHEA:10704"/>
        <dbReference type="Rhea" id="RHEA-COMP:9672"/>
        <dbReference type="Rhea" id="RHEA-COMP:9708"/>
        <dbReference type="ChEBI" id="CHEBI:30616"/>
        <dbReference type="ChEBI" id="CHEBI:33019"/>
        <dbReference type="ChEBI" id="CHEBI:57762"/>
        <dbReference type="ChEBI" id="CHEBI:78442"/>
        <dbReference type="ChEBI" id="CHEBI:78537"/>
        <dbReference type="ChEBI" id="CHEBI:456215"/>
        <dbReference type="EC" id="6.1.1.9"/>
    </reaction>
</comment>
<keyword evidence="5" id="KW-0648">Protein biosynthesis</keyword>
<dbReference type="Proteomes" id="UP000176854">
    <property type="component" value="Unassembled WGS sequence"/>
</dbReference>
<evidence type="ECO:0000313" key="12">
    <source>
        <dbReference type="Proteomes" id="UP000176854"/>
    </source>
</evidence>
<comment type="caution">
    <text evidence="11">The sequence shown here is derived from an EMBL/GenBank/DDBJ whole genome shotgun (WGS) entry which is preliminary data.</text>
</comment>
<reference evidence="11 12" key="1">
    <citation type="journal article" date="2016" name="Nat. Commun.">
        <title>Thousands of microbial genomes shed light on interconnected biogeochemical processes in an aquifer system.</title>
        <authorList>
            <person name="Anantharaman K."/>
            <person name="Brown C.T."/>
            <person name="Hug L.A."/>
            <person name="Sharon I."/>
            <person name="Castelle C.J."/>
            <person name="Probst A.J."/>
            <person name="Thomas B.C."/>
            <person name="Singh A."/>
            <person name="Wilkins M.J."/>
            <person name="Karaoz U."/>
            <person name="Brodie E.L."/>
            <person name="Williams K.H."/>
            <person name="Hubbard S.S."/>
            <person name="Banfield J.F."/>
        </authorList>
    </citation>
    <scope>NUCLEOTIDE SEQUENCE [LARGE SCALE GENOMIC DNA]</scope>
</reference>